<name>A0ACD5WFL8_AVESA</name>
<reference evidence="1" key="1">
    <citation type="submission" date="2021-05" db="EMBL/GenBank/DDBJ databases">
        <authorList>
            <person name="Scholz U."/>
            <person name="Mascher M."/>
            <person name="Fiebig A."/>
        </authorList>
    </citation>
    <scope>NUCLEOTIDE SEQUENCE [LARGE SCALE GENOMIC DNA]</scope>
</reference>
<protein>
    <submittedName>
        <fullName evidence="1">Uncharacterized protein</fullName>
    </submittedName>
</protein>
<sequence length="621" mass="68324">MYDATVIGEPQAVGKDARGRVWEKLMAARVVYLGEAELVPDRDDRVLELEIVRKLAARCADAGRSLSLSLEAFPCDLQEQLNQFMDGRIDGNNLKLYTSHWAPERWQEYEPLLNYCRDNGIKLIACGTPLEVVRTVQAEGINGLSKESRKLYAPPAGSGFISGFTSISGRSLIDKTSSSKVSPFGPTSYLSAQARVVDDYTMSKIIMKEITTGDPSGMLVVVTGASHVMYGSRGIGVPARISKKMQKKKQVVILLDPERQGIRKEGEIPVADILWYSAAKPCSRNCFDRAEIARVMNAAGRRREALPQDIQKGIDLGVVSPEILQNFFDLEKYPVVDELIHRFQGFRERLLADPKFLNRLAIEEGISITTAVIAQYEKRKGRFFEEIDYVLTDTIRGSVVDFFTVWLPAPTISLLSIGDNGSGESLELVRGLLGSLPDNAFQKGIVGQNWDINQRVASVLMGGLKLAGVGYVSSIGAEVSSDVLNAARRVLRPSATMETERARVPIWKSAAVYSGFLGTSANLRYQVIAGLVEHRLGEYLVSYYNQPLLANVLSFVARIINSYFGTQQWIDLARSTGIQTSEEDPPSPDIPSSPEIPLLECGTAELTSADDANSKSTDQIQ</sequence>
<proteinExistence type="predicted"/>
<keyword evidence="2" id="KW-1185">Reference proteome</keyword>
<evidence type="ECO:0000313" key="2">
    <source>
        <dbReference type="Proteomes" id="UP001732700"/>
    </source>
</evidence>
<evidence type="ECO:0000313" key="1">
    <source>
        <dbReference type="EnsemblPlants" id="AVESA.00010b.r2.4AG0631770.1.CDS"/>
    </source>
</evidence>
<organism evidence="1 2">
    <name type="scientific">Avena sativa</name>
    <name type="common">Oat</name>
    <dbReference type="NCBI Taxonomy" id="4498"/>
    <lineage>
        <taxon>Eukaryota</taxon>
        <taxon>Viridiplantae</taxon>
        <taxon>Streptophyta</taxon>
        <taxon>Embryophyta</taxon>
        <taxon>Tracheophyta</taxon>
        <taxon>Spermatophyta</taxon>
        <taxon>Magnoliopsida</taxon>
        <taxon>Liliopsida</taxon>
        <taxon>Poales</taxon>
        <taxon>Poaceae</taxon>
        <taxon>BOP clade</taxon>
        <taxon>Pooideae</taxon>
        <taxon>Poodae</taxon>
        <taxon>Poeae</taxon>
        <taxon>Poeae Chloroplast Group 1 (Aveneae type)</taxon>
        <taxon>Aveninae</taxon>
        <taxon>Avena</taxon>
    </lineage>
</organism>
<dbReference type="Proteomes" id="UP001732700">
    <property type="component" value="Chromosome 4A"/>
</dbReference>
<accession>A0ACD5WFL8</accession>
<reference evidence="1" key="2">
    <citation type="submission" date="2025-09" db="UniProtKB">
        <authorList>
            <consortium name="EnsemblPlants"/>
        </authorList>
    </citation>
    <scope>IDENTIFICATION</scope>
</reference>
<dbReference type="EnsemblPlants" id="AVESA.00010b.r2.4AG0631770.1">
    <property type="protein sequence ID" value="AVESA.00010b.r2.4AG0631770.1.CDS"/>
    <property type="gene ID" value="AVESA.00010b.r2.4AG0631770"/>
</dbReference>